<keyword evidence="3 7" id="KW-0378">Hydrolase</keyword>
<dbReference type="PANTHER" id="PTHR11668:SF484">
    <property type="entry name" value="SERINE_THREONINE-PROTEIN PHOSPHATASE PP-Z1-RELATED"/>
    <property type="match status" value="1"/>
</dbReference>
<dbReference type="STRING" id="112498.A0A2D3VEL0"/>
<dbReference type="PROSITE" id="PS00125">
    <property type="entry name" value="SER_THR_PHOSPHATASE"/>
    <property type="match status" value="1"/>
</dbReference>
<comment type="similarity">
    <text evidence="6 7">Belongs to the PPP phosphatase family. PP-Z subfamily.</text>
</comment>
<name>A0A2D3VEL0_9PEZI</name>
<dbReference type="InterPro" id="IPR029052">
    <property type="entry name" value="Metallo-depent_PP-like"/>
</dbReference>
<dbReference type="InterPro" id="IPR011159">
    <property type="entry name" value="PPPtase_PPZ/Ppq1"/>
</dbReference>
<dbReference type="Gene3D" id="3.60.21.10">
    <property type="match status" value="1"/>
</dbReference>
<evidence type="ECO:0000256" key="1">
    <source>
        <dbReference type="ARBA" id="ARBA00001936"/>
    </source>
</evidence>
<dbReference type="SMART" id="SM00156">
    <property type="entry name" value="PP2Ac"/>
    <property type="match status" value="1"/>
</dbReference>
<evidence type="ECO:0000256" key="6">
    <source>
        <dbReference type="ARBA" id="ARBA00029458"/>
    </source>
</evidence>
<feature type="compositionally biased region" description="Basic and acidic residues" evidence="9">
    <location>
        <begin position="1"/>
        <end position="12"/>
    </location>
</feature>
<protein>
    <recommendedName>
        <fullName evidence="7 8">Serine/threonine-protein phosphatase</fullName>
        <ecNumber evidence="7 8">3.1.3.16</ecNumber>
    </recommendedName>
</protein>
<dbReference type="InterPro" id="IPR004843">
    <property type="entry name" value="Calcineurin-like_PHP"/>
</dbReference>
<comment type="catalytic activity">
    <reaction evidence="7">
        <text>O-phospho-L-seryl-[protein] + H2O = L-seryl-[protein] + phosphate</text>
        <dbReference type="Rhea" id="RHEA:20629"/>
        <dbReference type="Rhea" id="RHEA-COMP:9863"/>
        <dbReference type="Rhea" id="RHEA-COMP:11604"/>
        <dbReference type="ChEBI" id="CHEBI:15377"/>
        <dbReference type="ChEBI" id="CHEBI:29999"/>
        <dbReference type="ChEBI" id="CHEBI:43474"/>
        <dbReference type="ChEBI" id="CHEBI:83421"/>
        <dbReference type="EC" id="3.1.3.16"/>
    </reaction>
</comment>
<sequence>MGNQQSKDKDGRVSSNGSSTPTGPSLDSYPSFSKSDTKESSRSFRTALRTMPKIPGKSSSDSPRASSTHLAGDPSTTSVDKSDSVSVKSAASGKSSQKHSRGPASISESHRASLAEEGEQQPPPSPTMSSSVGAGHSDMAEAQRSGEVDAISDAPPQGNTYHMAQNKEPTGSILVRKASSGSPTAGSASAGALSIAELPSSLGSMDIGALKTADLDEFIRRLVDAAYSGKITKTVCLKNAEITAICNAARELFLSQPALLELSPPVKVVGDVHGQYADLIRMFEMCGWPPDSNYLFLGDYVDRGKQSLETILLLLCFKLRYPENFFLLRGNHECANVTRVYGFYDECKRRCNVKVWKTFVDTFNTLPIAAIVAGKIFCVHGGLSPSLTHMDDIRNIARPTDVPDYGLLNDLLWSDPSDMDSDWEANERGVSYCFGKKVIMEFLQKHDFDLVCRAHMVVEDGYEFFNDRILVTVFSAPNYCGEFDNWGAVMSVSGELLCSFELLKPLDSSALKSHIKKGRNKRQSMLNSPPANQFPQSY</sequence>
<feature type="compositionally biased region" description="Polar residues" evidence="9">
    <location>
        <begin position="523"/>
        <end position="538"/>
    </location>
</feature>
<dbReference type="GO" id="GO:0005634">
    <property type="term" value="C:nucleus"/>
    <property type="evidence" value="ECO:0007669"/>
    <property type="project" value="TreeGrafter"/>
</dbReference>
<dbReference type="OrthoDB" id="1930084at2759"/>
<dbReference type="SUPFAM" id="SSF56300">
    <property type="entry name" value="Metallo-dependent phosphatases"/>
    <property type="match status" value="1"/>
</dbReference>
<dbReference type="GeneID" id="35603285"/>
<feature type="compositionally biased region" description="Low complexity" evidence="9">
    <location>
        <begin position="75"/>
        <end position="95"/>
    </location>
</feature>
<evidence type="ECO:0000259" key="10">
    <source>
        <dbReference type="PROSITE" id="PS00125"/>
    </source>
</evidence>
<proteinExistence type="inferred from homology"/>
<feature type="region of interest" description="Disordered" evidence="9">
    <location>
        <begin position="518"/>
        <end position="538"/>
    </location>
</feature>
<gene>
    <name evidence="11" type="ORF">RCC_08185</name>
</gene>
<dbReference type="FunFam" id="3.60.21.10:FF:000006">
    <property type="entry name" value="Serine/threonine-protein phosphatase"/>
    <property type="match status" value="1"/>
</dbReference>
<feature type="domain" description="Serine/threonine specific protein phosphatases" evidence="10">
    <location>
        <begin position="328"/>
        <end position="333"/>
    </location>
</feature>
<dbReference type="GO" id="GO:0005737">
    <property type="term" value="C:cytoplasm"/>
    <property type="evidence" value="ECO:0007669"/>
    <property type="project" value="UniProtKB-SubCell"/>
</dbReference>
<keyword evidence="5 7" id="KW-0464">Manganese</keyword>
<dbReference type="AlphaFoldDB" id="A0A2D3VEL0"/>
<dbReference type="InterPro" id="IPR031675">
    <property type="entry name" value="STPPase_N"/>
</dbReference>
<dbReference type="PANTHER" id="PTHR11668">
    <property type="entry name" value="SERINE/THREONINE PROTEIN PHOSPHATASE"/>
    <property type="match status" value="1"/>
</dbReference>
<accession>A0A2D3VEL0</accession>
<evidence type="ECO:0000256" key="2">
    <source>
        <dbReference type="ARBA" id="ARBA00022723"/>
    </source>
</evidence>
<evidence type="ECO:0000256" key="3">
    <source>
        <dbReference type="ARBA" id="ARBA00022801"/>
    </source>
</evidence>
<comment type="catalytic activity">
    <reaction evidence="7 8">
        <text>O-phospho-L-threonyl-[protein] + H2O = L-threonyl-[protein] + phosphate</text>
        <dbReference type="Rhea" id="RHEA:47004"/>
        <dbReference type="Rhea" id="RHEA-COMP:11060"/>
        <dbReference type="Rhea" id="RHEA-COMP:11605"/>
        <dbReference type="ChEBI" id="CHEBI:15377"/>
        <dbReference type="ChEBI" id="CHEBI:30013"/>
        <dbReference type="ChEBI" id="CHEBI:43474"/>
        <dbReference type="ChEBI" id="CHEBI:61977"/>
        <dbReference type="EC" id="3.1.3.16"/>
    </reaction>
</comment>
<evidence type="ECO:0000256" key="5">
    <source>
        <dbReference type="ARBA" id="ARBA00023211"/>
    </source>
</evidence>
<dbReference type="RefSeq" id="XP_023629205.1">
    <property type="nucleotide sequence ID" value="XM_023773437.1"/>
</dbReference>
<keyword evidence="4 7" id="KW-0904">Protein phosphatase</keyword>
<feature type="region of interest" description="Disordered" evidence="9">
    <location>
        <begin position="1"/>
        <end position="165"/>
    </location>
</feature>
<evidence type="ECO:0000256" key="9">
    <source>
        <dbReference type="SAM" id="MobiDB-lite"/>
    </source>
</evidence>
<dbReference type="InterPro" id="IPR006186">
    <property type="entry name" value="Ser/Thr-sp_prot-phosphatase"/>
</dbReference>
<dbReference type="PIRSF" id="PIRSF000909">
    <property type="entry name" value="PPPtase_PPZ"/>
    <property type="match status" value="1"/>
</dbReference>
<dbReference type="GO" id="GO:0046872">
    <property type="term" value="F:metal ion binding"/>
    <property type="evidence" value="ECO:0007669"/>
    <property type="project" value="UniProtKB-UniRule"/>
</dbReference>
<feature type="compositionally biased region" description="Low complexity" evidence="9">
    <location>
        <begin position="14"/>
        <end position="25"/>
    </location>
</feature>
<evidence type="ECO:0000313" key="11">
    <source>
        <dbReference type="EMBL" id="CZT22316.1"/>
    </source>
</evidence>
<keyword evidence="12" id="KW-1185">Reference proteome</keyword>
<evidence type="ECO:0000313" key="12">
    <source>
        <dbReference type="Proteomes" id="UP000225277"/>
    </source>
</evidence>
<dbReference type="Pfam" id="PF16891">
    <property type="entry name" value="STPPase_N"/>
    <property type="match status" value="1"/>
</dbReference>
<evidence type="ECO:0000256" key="8">
    <source>
        <dbReference type="RuleBase" id="RU004273"/>
    </source>
</evidence>
<comment type="cofactor">
    <cofactor evidence="1 7">
        <name>Mn(2+)</name>
        <dbReference type="ChEBI" id="CHEBI:29035"/>
    </cofactor>
</comment>
<comment type="subcellular location">
    <subcellularLocation>
        <location evidence="7">Cytoplasm</location>
    </subcellularLocation>
</comment>
<dbReference type="CDD" id="cd07414">
    <property type="entry name" value="MPP_PP1_PPKL"/>
    <property type="match status" value="1"/>
</dbReference>
<dbReference type="EMBL" id="FJUY01000013">
    <property type="protein sequence ID" value="CZT22316.1"/>
    <property type="molecule type" value="Genomic_DNA"/>
</dbReference>
<dbReference type="InterPro" id="IPR050341">
    <property type="entry name" value="PP1_catalytic_subunit"/>
</dbReference>
<feature type="compositionally biased region" description="Basic and acidic residues" evidence="9">
    <location>
        <begin position="138"/>
        <end position="147"/>
    </location>
</feature>
<dbReference type="Pfam" id="PF00149">
    <property type="entry name" value="Metallophos"/>
    <property type="match status" value="1"/>
</dbReference>
<dbReference type="PRINTS" id="PR00114">
    <property type="entry name" value="STPHPHTASE"/>
</dbReference>
<evidence type="ECO:0000256" key="4">
    <source>
        <dbReference type="ARBA" id="ARBA00022912"/>
    </source>
</evidence>
<dbReference type="EC" id="3.1.3.16" evidence="7 8"/>
<dbReference type="Proteomes" id="UP000225277">
    <property type="component" value="Unassembled WGS sequence"/>
</dbReference>
<evidence type="ECO:0000256" key="7">
    <source>
        <dbReference type="PIRNR" id="PIRNR000909"/>
    </source>
</evidence>
<feature type="compositionally biased region" description="Polar residues" evidence="9">
    <location>
        <begin position="57"/>
        <end position="69"/>
    </location>
</feature>
<dbReference type="GO" id="GO:0004722">
    <property type="term" value="F:protein serine/threonine phosphatase activity"/>
    <property type="evidence" value="ECO:0007669"/>
    <property type="project" value="UniProtKB-UniRule"/>
</dbReference>
<organism evidence="11 12">
    <name type="scientific">Ramularia collo-cygni</name>
    <dbReference type="NCBI Taxonomy" id="112498"/>
    <lineage>
        <taxon>Eukaryota</taxon>
        <taxon>Fungi</taxon>
        <taxon>Dikarya</taxon>
        <taxon>Ascomycota</taxon>
        <taxon>Pezizomycotina</taxon>
        <taxon>Dothideomycetes</taxon>
        <taxon>Dothideomycetidae</taxon>
        <taxon>Mycosphaerellales</taxon>
        <taxon>Mycosphaerellaceae</taxon>
        <taxon>Ramularia</taxon>
    </lineage>
</organism>
<keyword evidence="7" id="KW-0963">Cytoplasm</keyword>
<keyword evidence="2 7" id="KW-0479">Metal-binding</keyword>
<reference evidence="11 12" key="1">
    <citation type="submission" date="2016-03" db="EMBL/GenBank/DDBJ databases">
        <authorList>
            <person name="Ploux O."/>
        </authorList>
    </citation>
    <scope>NUCLEOTIDE SEQUENCE [LARGE SCALE GENOMIC DNA]</scope>
    <source>
        <strain evidence="11 12">URUG2</strain>
    </source>
</reference>